<evidence type="ECO:0000256" key="8">
    <source>
        <dbReference type="RuleBase" id="RU362091"/>
    </source>
</evidence>
<evidence type="ECO:0000256" key="10">
    <source>
        <dbReference type="SAM" id="Phobius"/>
    </source>
</evidence>
<feature type="transmembrane region" description="Helical" evidence="10">
    <location>
        <begin position="123"/>
        <end position="143"/>
    </location>
</feature>
<dbReference type="CDD" id="cd10322">
    <property type="entry name" value="SLC5sbd"/>
    <property type="match status" value="1"/>
</dbReference>
<gene>
    <name evidence="11" type="ORF">OJ962_32005</name>
</gene>
<keyword evidence="4" id="KW-1003">Cell membrane</keyword>
<evidence type="ECO:0000256" key="5">
    <source>
        <dbReference type="ARBA" id="ARBA00022692"/>
    </source>
</evidence>
<dbReference type="Proteomes" id="UP001147700">
    <property type="component" value="Unassembled WGS sequence"/>
</dbReference>
<sequence length="483" mass="51263">MSTDAQVAIGIFGVAMVATLGLGIAAMRGRDADREQWAVGGRSFGVILTWVLLAGECYTSFSYLGAAGWAYGYGAPILYLVGYMATGYATVYLFAPMVWSYAARHNLVSVRDILAHRFRSPRFGLVIAIVATLALLPYIQLQIQGMGLVVNAISYNEIPLETAFVIGFVVSAGFVLVSGLRGSAWVSVFKDALVILTIVFLAIYLPLKLFGSYGNLFERLRTERPEWLTLPGNESPGLGVLWFMSTCILNGVAFTVFPSFVAGYLGSKSPNTIRRNAIFLPMYSLLLLVPMMLGMAALFVVPNLEENDLALLSMVTAELPGWVVGIVGVAGALSAIVPMAVFMLCIGTLWGGQSVNRARVVVVASGLAALGGALLFPDALVRLSVLSYEGIAQLVPPLVGGLLWRRMTVQGALAGLLVGEAIVVPLALSGNDPFLGVNAGLLGLVANVIVNVAVSRARPREDAPGPRFQRLSEGSTIPSSSQV</sequence>
<feature type="transmembrane region" description="Helical" evidence="10">
    <location>
        <begin position="47"/>
        <end position="71"/>
    </location>
</feature>
<feature type="transmembrane region" description="Helical" evidence="10">
    <location>
        <begin position="77"/>
        <end position="102"/>
    </location>
</feature>
<feature type="compositionally biased region" description="Polar residues" evidence="9">
    <location>
        <begin position="472"/>
        <end position="483"/>
    </location>
</feature>
<feature type="transmembrane region" description="Helical" evidence="10">
    <location>
        <begin position="6"/>
        <end position="26"/>
    </location>
</feature>
<evidence type="ECO:0000256" key="7">
    <source>
        <dbReference type="ARBA" id="ARBA00023136"/>
    </source>
</evidence>
<keyword evidence="5 10" id="KW-0812">Transmembrane</keyword>
<keyword evidence="7 10" id="KW-0472">Membrane</keyword>
<protein>
    <submittedName>
        <fullName evidence="11">Sodium:solute symporter family protein</fullName>
    </submittedName>
</protein>
<comment type="subcellular location">
    <subcellularLocation>
        <location evidence="1">Membrane</location>
        <topology evidence="1">Multi-pass membrane protein</topology>
    </subcellularLocation>
</comment>
<dbReference type="Gene3D" id="1.20.1730.10">
    <property type="entry name" value="Sodium/glucose cotransporter"/>
    <property type="match status" value="1"/>
</dbReference>
<name>A0ABT4RU89_9ACTN</name>
<keyword evidence="6 10" id="KW-1133">Transmembrane helix</keyword>
<evidence type="ECO:0000313" key="12">
    <source>
        <dbReference type="Proteomes" id="UP001147700"/>
    </source>
</evidence>
<evidence type="ECO:0000256" key="3">
    <source>
        <dbReference type="ARBA" id="ARBA00022448"/>
    </source>
</evidence>
<evidence type="ECO:0000313" key="11">
    <source>
        <dbReference type="EMBL" id="MDA0142152.1"/>
    </source>
</evidence>
<feature type="transmembrane region" description="Helical" evidence="10">
    <location>
        <begin position="383"/>
        <end position="404"/>
    </location>
</feature>
<keyword evidence="12" id="KW-1185">Reference proteome</keyword>
<dbReference type="InterPro" id="IPR050277">
    <property type="entry name" value="Sodium:Solute_Symporter"/>
</dbReference>
<keyword evidence="3" id="KW-0813">Transport</keyword>
<feature type="transmembrane region" description="Helical" evidence="10">
    <location>
        <begin position="358"/>
        <end position="377"/>
    </location>
</feature>
<dbReference type="InterPro" id="IPR001734">
    <property type="entry name" value="Na/solute_symporter"/>
</dbReference>
<organism evidence="11 12">
    <name type="scientific">Solirubrobacter deserti</name>
    <dbReference type="NCBI Taxonomy" id="2282478"/>
    <lineage>
        <taxon>Bacteria</taxon>
        <taxon>Bacillati</taxon>
        <taxon>Actinomycetota</taxon>
        <taxon>Thermoleophilia</taxon>
        <taxon>Solirubrobacterales</taxon>
        <taxon>Solirubrobacteraceae</taxon>
        <taxon>Solirubrobacter</taxon>
    </lineage>
</organism>
<comment type="similarity">
    <text evidence="2 8">Belongs to the sodium:solute symporter (SSF) (TC 2.A.21) family.</text>
</comment>
<dbReference type="EMBL" id="JAPCID010000076">
    <property type="protein sequence ID" value="MDA0142152.1"/>
    <property type="molecule type" value="Genomic_DNA"/>
</dbReference>
<feature type="transmembrane region" description="Helical" evidence="10">
    <location>
        <begin position="411"/>
        <end position="428"/>
    </location>
</feature>
<dbReference type="PANTHER" id="PTHR48086">
    <property type="entry name" value="SODIUM/PROLINE SYMPORTER-RELATED"/>
    <property type="match status" value="1"/>
</dbReference>
<dbReference type="PROSITE" id="PS00457">
    <property type="entry name" value="NA_SOLUT_SYMP_2"/>
    <property type="match status" value="1"/>
</dbReference>
<dbReference type="RefSeq" id="WP_202954071.1">
    <property type="nucleotide sequence ID" value="NZ_JAPCID010000076.1"/>
</dbReference>
<feature type="transmembrane region" description="Helical" evidence="10">
    <location>
        <begin position="192"/>
        <end position="211"/>
    </location>
</feature>
<dbReference type="InterPro" id="IPR018212">
    <property type="entry name" value="Na/solute_symporter_CS"/>
</dbReference>
<evidence type="ECO:0000256" key="2">
    <source>
        <dbReference type="ARBA" id="ARBA00006434"/>
    </source>
</evidence>
<evidence type="ECO:0000256" key="1">
    <source>
        <dbReference type="ARBA" id="ARBA00004141"/>
    </source>
</evidence>
<evidence type="ECO:0000256" key="6">
    <source>
        <dbReference type="ARBA" id="ARBA00022989"/>
    </source>
</evidence>
<feature type="region of interest" description="Disordered" evidence="9">
    <location>
        <begin position="460"/>
        <end position="483"/>
    </location>
</feature>
<feature type="transmembrane region" description="Helical" evidence="10">
    <location>
        <begin position="277"/>
        <end position="301"/>
    </location>
</feature>
<dbReference type="PANTHER" id="PTHR48086:SF8">
    <property type="entry name" value="MONOCARBOXYLIC ACID PERMEASE"/>
    <property type="match status" value="1"/>
</dbReference>
<proteinExistence type="inferred from homology"/>
<feature type="transmembrane region" description="Helical" evidence="10">
    <location>
        <begin position="163"/>
        <end position="180"/>
    </location>
</feature>
<feature type="transmembrane region" description="Helical" evidence="10">
    <location>
        <begin position="240"/>
        <end position="265"/>
    </location>
</feature>
<reference evidence="11" key="1">
    <citation type="submission" date="2022-10" db="EMBL/GenBank/DDBJ databases">
        <title>The WGS of Solirubrobacter sp. CPCC 204708.</title>
        <authorList>
            <person name="Jiang Z."/>
        </authorList>
    </citation>
    <scope>NUCLEOTIDE SEQUENCE</scope>
    <source>
        <strain evidence="11">CPCC 204708</strain>
    </source>
</reference>
<evidence type="ECO:0000256" key="4">
    <source>
        <dbReference type="ARBA" id="ARBA00022475"/>
    </source>
</evidence>
<dbReference type="Pfam" id="PF00474">
    <property type="entry name" value="SSF"/>
    <property type="match status" value="1"/>
</dbReference>
<dbReference type="PROSITE" id="PS50283">
    <property type="entry name" value="NA_SOLUT_SYMP_3"/>
    <property type="match status" value="1"/>
</dbReference>
<comment type="caution">
    <text evidence="11">The sequence shown here is derived from an EMBL/GenBank/DDBJ whole genome shotgun (WGS) entry which is preliminary data.</text>
</comment>
<feature type="transmembrane region" description="Helical" evidence="10">
    <location>
        <begin position="321"/>
        <end position="346"/>
    </location>
</feature>
<dbReference type="InterPro" id="IPR038377">
    <property type="entry name" value="Na/Glc_symporter_sf"/>
</dbReference>
<evidence type="ECO:0000256" key="9">
    <source>
        <dbReference type="SAM" id="MobiDB-lite"/>
    </source>
</evidence>
<feature type="transmembrane region" description="Helical" evidence="10">
    <location>
        <begin position="434"/>
        <end position="454"/>
    </location>
</feature>
<accession>A0ABT4RU89</accession>